<evidence type="ECO:0000313" key="2">
    <source>
        <dbReference type="EMBL" id="KAJ3218760.1"/>
    </source>
</evidence>
<name>A0AAD5XXW7_9FUNG</name>
<accession>A0AAD5XXW7</accession>
<feature type="signal peptide" evidence="1">
    <location>
        <begin position="1"/>
        <end position="19"/>
    </location>
</feature>
<proteinExistence type="predicted"/>
<evidence type="ECO:0000313" key="3">
    <source>
        <dbReference type="Proteomes" id="UP001211065"/>
    </source>
</evidence>
<organism evidence="2 3">
    <name type="scientific">Clydaea vesicula</name>
    <dbReference type="NCBI Taxonomy" id="447962"/>
    <lineage>
        <taxon>Eukaryota</taxon>
        <taxon>Fungi</taxon>
        <taxon>Fungi incertae sedis</taxon>
        <taxon>Chytridiomycota</taxon>
        <taxon>Chytridiomycota incertae sedis</taxon>
        <taxon>Chytridiomycetes</taxon>
        <taxon>Lobulomycetales</taxon>
        <taxon>Lobulomycetaceae</taxon>
        <taxon>Clydaea</taxon>
    </lineage>
</organism>
<protein>
    <recommendedName>
        <fullName evidence="4">Secreted protein</fullName>
    </recommendedName>
</protein>
<comment type="caution">
    <text evidence="2">The sequence shown here is derived from an EMBL/GenBank/DDBJ whole genome shotgun (WGS) entry which is preliminary data.</text>
</comment>
<keyword evidence="1" id="KW-0732">Signal</keyword>
<evidence type="ECO:0008006" key="4">
    <source>
        <dbReference type="Google" id="ProtNLM"/>
    </source>
</evidence>
<dbReference type="AlphaFoldDB" id="A0AAD5XXW7"/>
<dbReference type="Proteomes" id="UP001211065">
    <property type="component" value="Unassembled WGS sequence"/>
</dbReference>
<reference evidence="2" key="1">
    <citation type="submission" date="2020-05" db="EMBL/GenBank/DDBJ databases">
        <title>Phylogenomic resolution of chytrid fungi.</title>
        <authorList>
            <person name="Stajich J.E."/>
            <person name="Amses K."/>
            <person name="Simmons R."/>
            <person name="Seto K."/>
            <person name="Myers J."/>
            <person name="Bonds A."/>
            <person name="Quandt C.A."/>
            <person name="Barry K."/>
            <person name="Liu P."/>
            <person name="Grigoriev I."/>
            <person name="Longcore J.E."/>
            <person name="James T.Y."/>
        </authorList>
    </citation>
    <scope>NUCLEOTIDE SEQUENCE</scope>
    <source>
        <strain evidence="2">JEL0476</strain>
    </source>
</reference>
<feature type="chain" id="PRO_5041919684" description="Secreted protein" evidence="1">
    <location>
        <begin position="20"/>
        <end position="173"/>
    </location>
</feature>
<evidence type="ECO:0000256" key="1">
    <source>
        <dbReference type="SAM" id="SignalP"/>
    </source>
</evidence>
<sequence>MKSNLIFFSMMILSPKISALFNINTNHPGEVCVTSSCHGVNIKCDFGTKESSKPSTCETNFDYAPCFIPIQQNCTYQPETDTCAFNVNETFVECLRMYDAEGVMNNADIKLFIPNNTVEIVPSQTTSRTAPTTKSTQVIGVQQATSSAFNKLSSSGQALATFTVLILMFINFV</sequence>
<keyword evidence="3" id="KW-1185">Reference proteome</keyword>
<gene>
    <name evidence="2" type="ORF">HK099_004943</name>
</gene>
<dbReference type="EMBL" id="JADGJW010000366">
    <property type="protein sequence ID" value="KAJ3218760.1"/>
    <property type="molecule type" value="Genomic_DNA"/>
</dbReference>